<evidence type="ECO:0000256" key="1">
    <source>
        <dbReference type="SAM" id="MobiDB-lite"/>
    </source>
</evidence>
<evidence type="ECO:0000313" key="3">
    <source>
        <dbReference type="Proteomes" id="UP000309061"/>
    </source>
</evidence>
<evidence type="ECO:0000313" key="2">
    <source>
        <dbReference type="EMBL" id="QGM46231.1"/>
    </source>
</evidence>
<gene>
    <name evidence="2" type="primary">hemP</name>
    <name evidence="2" type="ORF">H2LOC_011290</name>
</gene>
<organism evidence="2 3">
    <name type="scientific">Methylocystis heyeri</name>
    <dbReference type="NCBI Taxonomy" id="391905"/>
    <lineage>
        <taxon>Bacteria</taxon>
        <taxon>Pseudomonadati</taxon>
        <taxon>Pseudomonadota</taxon>
        <taxon>Alphaproteobacteria</taxon>
        <taxon>Hyphomicrobiales</taxon>
        <taxon>Methylocystaceae</taxon>
        <taxon>Methylocystis</taxon>
    </lineage>
</organism>
<keyword evidence="3" id="KW-1185">Reference proteome</keyword>
<accession>A0A6B8KGX2</accession>
<dbReference type="KEGG" id="mhey:H2LOC_011290"/>
<dbReference type="InterPro" id="IPR019600">
    <property type="entry name" value="Hemin_uptake_protein_HemP"/>
</dbReference>
<protein>
    <submittedName>
        <fullName evidence="2">Hemin uptake protein HemP</fullName>
    </submittedName>
</protein>
<dbReference type="Gene3D" id="2.10.70.10">
    <property type="entry name" value="Complement Module, domain 1"/>
    <property type="match status" value="1"/>
</dbReference>
<dbReference type="EMBL" id="CP046052">
    <property type="protein sequence ID" value="QGM46231.1"/>
    <property type="molecule type" value="Genomic_DNA"/>
</dbReference>
<dbReference type="OrthoDB" id="7870498at2"/>
<dbReference type="AlphaFoldDB" id="A0A6B8KGX2"/>
<dbReference type="Proteomes" id="UP000309061">
    <property type="component" value="Chromosome"/>
</dbReference>
<reference evidence="2 3" key="1">
    <citation type="submission" date="2019-11" db="EMBL/GenBank/DDBJ databases">
        <title>The genome sequence of Methylocystis heyeri.</title>
        <authorList>
            <person name="Oshkin I.Y."/>
            <person name="Miroshnikov K."/>
            <person name="Dedysh S.N."/>
        </authorList>
    </citation>
    <scope>NUCLEOTIDE SEQUENCE [LARGE SCALE GENOMIC DNA]</scope>
    <source>
        <strain evidence="2 3">H2</strain>
    </source>
</reference>
<proteinExistence type="predicted"/>
<dbReference type="Pfam" id="PF10636">
    <property type="entry name" value="hemP"/>
    <property type="match status" value="1"/>
</dbReference>
<feature type="region of interest" description="Disordered" evidence="1">
    <location>
        <begin position="1"/>
        <end position="25"/>
    </location>
</feature>
<name>A0A6B8KGX2_9HYPH</name>
<sequence>MERRSKKAPQREAIAGARGAEDAPAPLEMDARELLGPRQEMTIIHAGERYRLRVTANNKLILTK</sequence>